<evidence type="ECO:0000256" key="3">
    <source>
        <dbReference type="ARBA" id="ARBA00023163"/>
    </source>
</evidence>
<dbReference type="SMART" id="SM00421">
    <property type="entry name" value="HTH_LUXR"/>
    <property type="match status" value="1"/>
</dbReference>
<sequence>MFDKRNELEGATMRQETFFVSEIEKAMVAINQRLSVHISTLGEGRQVVFARVVSLLEGEGRRVYRIRCSKGLSGEPLAALRLSDFWGESRLDETTSVSRIVSTFAAAIFKNRLPIIAIENVEHVDPLTWAVIEAIEMRTRVQLVTCGDRMTSSRIQEKNGLADFAWPWKEIPIGGLSFVEVSAYVAREVGEGVEPELIRRVYMETRGHFDLVKAVVQTGLSEGFIVLRGGEWVLDGEMWSSLTEQYLWFFLDRLPKEMLEMLEVLAVCGGAKLEDIGGTFSETLLRQLVEEGIVTSTDPDKKTPTQTIPPILDRYFEETMTLARRKEIFQGCDHPKAEYLNFRETNIQDAPKVASWPTSHPALERTRAADVALAGMLRAKWRTSYERTRADWLERPSAETALLYLRALFVWEGNPGAVAEVFRDLGSTEGESDAAAEIEVLRLSYRYLVESEHGDAVVVQEGLDKRFPRFSDVFFGSELFLRGMLALPYEENDLTRDTSNFFYLRSLIYVRALKGSVSEHLDEILPETMAASRDPQFPRQRDTATYLSIAAGMFADGRIVELTGWSLDLIEAAMEEPDYRFVIQHSYNAALGLYLMGRLEEAASLADAVFANGDPALFSRYFYAGLLLLSALIAYRQGRETVVRRFLEHYHAMGVSDAALPCLAPEIATALQQLIDQKPGKATATLLAGIARTVAQGSVLAAFFLTVVSIQLCGKRVVSQLEAFDLGSRVSPKLSLFLQFTQALLKGDPEQLVSAGAALAAEGEDYFASIAYGLAIDSLARSGELKEAKTVAELRDSLSIAAAHEPLKLVAATLDLRPSPRLTPRELELAAHANLSNQEIANRFSLSPRTVENHLQHAREKLNVPDRRSLAAAATALQESNRGRTARGIIGG</sequence>
<dbReference type="AlphaFoldDB" id="A0A6G7XH19"/>
<keyword evidence="6" id="KW-1185">Reference proteome</keyword>
<name>A0A6G7XH19_9MICO</name>
<dbReference type="PANTHER" id="PTHR44688:SF16">
    <property type="entry name" value="DNA-BINDING TRANSCRIPTIONAL ACTIVATOR DEVR_DOSR"/>
    <property type="match status" value="1"/>
</dbReference>
<dbReference type="InterPro" id="IPR016032">
    <property type="entry name" value="Sig_transdc_resp-reg_C-effctor"/>
</dbReference>
<dbReference type="PANTHER" id="PTHR44688">
    <property type="entry name" value="DNA-BINDING TRANSCRIPTIONAL ACTIVATOR DEVR_DOSR"/>
    <property type="match status" value="1"/>
</dbReference>
<dbReference type="Proteomes" id="UP000502677">
    <property type="component" value="Chromosome"/>
</dbReference>
<protein>
    <submittedName>
        <fullName evidence="5">LuxR family transcriptional regulator</fullName>
    </submittedName>
</protein>
<evidence type="ECO:0000313" key="6">
    <source>
        <dbReference type="Proteomes" id="UP000502677"/>
    </source>
</evidence>
<evidence type="ECO:0000259" key="4">
    <source>
        <dbReference type="PROSITE" id="PS50043"/>
    </source>
</evidence>
<keyword evidence="1" id="KW-0805">Transcription regulation</keyword>
<gene>
    <name evidence="5" type="ORF">G7068_12360</name>
</gene>
<proteinExistence type="predicted"/>
<keyword evidence="2" id="KW-0238">DNA-binding</keyword>
<reference evidence="5 6" key="1">
    <citation type="submission" date="2020-03" db="EMBL/GenBank/DDBJ databases">
        <title>Leucobacter sp. nov., isolated from beetles.</title>
        <authorList>
            <person name="Hyun D.-W."/>
            <person name="Bae J.-W."/>
        </authorList>
    </citation>
    <scope>NUCLEOTIDE SEQUENCE [LARGE SCALE GENOMIC DNA]</scope>
    <source>
        <strain evidence="5 6">HDW9C</strain>
    </source>
</reference>
<feature type="domain" description="HTH luxR-type" evidence="4">
    <location>
        <begin position="815"/>
        <end position="878"/>
    </location>
</feature>
<dbReference type="PROSITE" id="PS50043">
    <property type="entry name" value="HTH_LUXR_2"/>
    <property type="match status" value="1"/>
</dbReference>
<dbReference type="InterPro" id="IPR000792">
    <property type="entry name" value="Tscrpt_reg_LuxR_C"/>
</dbReference>
<dbReference type="GO" id="GO:0003677">
    <property type="term" value="F:DNA binding"/>
    <property type="evidence" value="ECO:0007669"/>
    <property type="project" value="UniProtKB-KW"/>
</dbReference>
<evidence type="ECO:0000256" key="1">
    <source>
        <dbReference type="ARBA" id="ARBA00023015"/>
    </source>
</evidence>
<dbReference type="EMBL" id="CP049863">
    <property type="protein sequence ID" value="QIK63900.1"/>
    <property type="molecule type" value="Genomic_DNA"/>
</dbReference>
<dbReference type="InterPro" id="IPR036388">
    <property type="entry name" value="WH-like_DNA-bd_sf"/>
</dbReference>
<dbReference type="RefSeq" id="WP_166292240.1">
    <property type="nucleotide sequence ID" value="NZ_CP049863.1"/>
</dbReference>
<dbReference type="KEGG" id="lvi:G7068_12360"/>
<dbReference type="SUPFAM" id="SSF46894">
    <property type="entry name" value="C-terminal effector domain of the bipartite response regulators"/>
    <property type="match status" value="1"/>
</dbReference>
<dbReference type="CDD" id="cd06170">
    <property type="entry name" value="LuxR_C_like"/>
    <property type="match status" value="1"/>
</dbReference>
<evidence type="ECO:0000256" key="2">
    <source>
        <dbReference type="ARBA" id="ARBA00023125"/>
    </source>
</evidence>
<keyword evidence="3" id="KW-0804">Transcription</keyword>
<dbReference type="Pfam" id="PF00196">
    <property type="entry name" value="GerE"/>
    <property type="match status" value="1"/>
</dbReference>
<organism evidence="5 6">
    <name type="scientific">Leucobacter viscericola</name>
    <dbReference type="NCBI Taxonomy" id="2714935"/>
    <lineage>
        <taxon>Bacteria</taxon>
        <taxon>Bacillati</taxon>
        <taxon>Actinomycetota</taxon>
        <taxon>Actinomycetes</taxon>
        <taxon>Micrococcales</taxon>
        <taxon>Microbacteriaceae</taxon>
        <taxon>Leucobacter</taxon>
    </lineage>
</organism>
<evidence type="ECO:0000313" key="5">
    <source>
        <dbReference type="EMBL" id="QIK63900.1"/>
    </source>
</evidence>
<dbReference type="Gene3D" id="1.10.10.10">
    <property type="entry name" value="Winged helix-like DNA-binding domain superfamily/Winged helix DNA-binding domain"/>
    <property type="match status" value="1"/>
</dbReference>
<accession>A0A6G7XH19</accession>
<dbReference type="GO" id="GO:0006355">
    <property type="term" value="P:regulation of DNA-templated transcription"/>
    <property type="evidence" value="ECO:0007669"/>
    <property type="project" value="InterPro"/>
</dbReference>